<dbReference type="Pfam" id="PF00005">
    <property type="entry name" value="ABC_tran"/>
    <property type="match status" value="1"/>
</dbReference>
<dbReference type="PANTHER" id="PTHR43152:SF2">
    <property type="entry name" value="DRUG RESISTANCE ABC TRANSPORTER"/>
    <property type="match status" value="1"/>
</dbReference>
<comment type="caution">
    <text evidence="15">The sequence shown here is derived from an EMBL/GenBank/DDBJ whole genome shotgun (WGS) entry which is preliminary data.</text>
</comment>
<evidence type="ECO:0000256" key="4">
    <source>
        <dbReference type="ARBA" id="ARBA00022741"/>
    </source>
</evidence>
<proteinExistence type="inferred from homology"/>
<keyword evidence="4" id="KW-0547">Nucleotide-binding</keyword>
<evidence type="ECO:0000256" key="1">
    <source>
        <dbReference type="ARBA" id="ARBA00004496"/>
    </source>
</evidence>
<keyword evidence="3" id="KW-0677">Repeat</keyword>
<reference evidence="15 16" key="1">
    <citation type="submission" date="2023-07" db="EMBL/GenBank/DDBJ databases">
        <title>Sequencing the genomes of 1000 actinobacteria strains.</title>
        <authorList>
            <person name="Klenk H.-P."/>
        </authorList>
    </citation>
    <scope>NUCLEOTIDE SEQUENCE [LARGE SCALE GENOMIC DNA]</scope>
    <source>
        <strain evidence="15 16">GD13</strain>
    </source>
</reference>
<name>A0ABT9NS32_9ACTN</name>
<accession>A0ABT9NS32</accession>
<evidence type="ECO:0000256" key="2">
    <source>
        <dbReference type="ARBA" id="ARBA00022490"/>
    </source>
</evidence>
<protein>
    <recommendedName>
        <fullName evidence="12">UvrABC system protein A</fullName>
    </recommendedName>
    <alternativeName>
        <fullName evidence="13">Excinuclease ABC subunit A</fullName>
    </alternativeName>
</protein>
<dbReference type="Gene3D" id="1.10.8.280">
    <property type="entry name" value="ABC transporter ATPase domain-like"/>
    <property type="match status" value="1"/>
</dbReference>
<evidence type="ECO:0000256" key="8">
    <source>
        <dbReference type="ARBA" id="ARBA00022881"/>
    </source>
</evidence>
<keyword evidence="6" id="KW-0228">DNA excision</keyword>
<evidence type="ECO:0000256" key="6">
    <source>
        <dbReference type="ARBA" id="ARBA00022769"/>
    </source>
</evidence>
<evidence type="ECO:0000256" key="13">
    <source>
        <dbReference type="ARBA" id="ARBA00042156"/>
    </source>
</evidence>
<keyword evidence="5" id="KW-0227">DNA damage</keyword>
<dbReference type="RefSeq" id="WP_068124912.1">
    <property type="nucleotide sequence ID" value="NZ_CCXJ01000779.2"/>
</dbReference>
<evidence type="ECO:0000256" key="9">
    <source>
        <dbReference type="ARBA" id="ARBA00023125"/>
    </source>
</evidence>
<keyword evidence="10" id="KW-0234">DNA repair</keyword>
<evidence type="ECO:0000256" key="12">
    <source>
        <dbReference type="ARBA" id="ARBA00039316"/>
    </source>
</evidence>
<dbReference type="Proteomes" id="UP001240447">
    <property type="component" value="Unassembled WGS sequence"/>
</dbReference>
<keyword evidence="16" id="KW-1185">Reference proteome</keyword>
<dbReference type="InterPro" id="IPR003439">
    <property type="entry name" value="ABC_transporter-like_ATP-bd"/>
</dbReference>
<evidence type="ECO:0000259" key="14">
    <source>
        <dbReference type="PROSITE" id="PS50893"/>
    </source>
</evidence>
<dbReference type="SUPFAM" id="SSF52540">
    <property type="entry name" value="P-loop containing nucleoside triphosphate hydrolases"/>
    <property type="match status" value="2"/>
</dbReference>
<keyword evidence="8" id="KW-0267">Excision nuclease</keyword>
<organism evidence="15 16">
    <name type="scientific">Nocardioides massiliensis</name>
    <dbReference type="NCBI Taxonomy" id="1325935"/>
    <lineage>
        <taxon>Bacteria</taxon>
        <taxon>Bacillati</taxon>
        <taxon>Actinomycetota</taxon>
        <taxon>Actinomycetes</taxon>
        <taxon>Propionibacteriales</taxon>
        <taxon>Nocardioidaceae</taxon>
        <taxon>Nocardioides</taxon>
    </lineage>
</organism>
<dbReference type="Gene3D" id="3.40.50.300">
    <property type="entry name" value="P-loop containing nucleotide triphosphate hydrolases"/>
    <property type="match status" value="2"/>
</dbReference>
<keyword evidence="2" id="KW-0963">Cytoplasm</keyword>
<dbReference type="PROSITE" id="PS50893">
    <property type="entry name" value="ABC_TRANSPORTER_2"/>
    <property type="match status" value="2"/>
</dbReference>
<gene>
    <name evidence="15" type="ORF">J2S59_002798</name>
</gene>
<evidence type="ECO:0000256" key="11">
    <source>
        <dbReference type="ARBA" id="ARBA00038000"/>
    </source>
</evidence>
<keyword evidence="7" id="KW-0067">ATP-binding</keyword>
<evidence type="ECO:0000256" key="7">
    <source>
        <dbReference type="ARBA" id="ARBA00022840"/>
    </source>
</evidence>
<comment type="subcellular location">
    <subcellularLocation>
        <location evidence="1">Cytoplasm</location>
    </subcellularLocation>
</comment>
<dbReference type="PANTHER" id="PTHR43152">
    <property type="entry name" value="UVRABC SYSTEM PROTEIN A"/>
    <property type="match status" value="1"/>
</dbReference>
<sequence>MTTNAAAGVIRVQGARENNLKDISVEIPKRQLTVFTGVSGSGKSSLVFGTIAAESQRLINETYSAFVQGFMPSMARPDVDVLEGLTTAILVDQERMGGNPRSTVGTVTDANAMLRILFSRMGTPYVGPPGAFSFNVASVSASGAIKVDKGNKRAEKVTFNRVGGMCPRCEGMGSVSDFDLSALYDETKSLNEGAITIPGYSMEGWYGRIFRGCGFFDPDKPIRKFTKKEQHDLLHREATKIKVDGINLTYLGLIPQIQKSFLSKDRDSMQPHIRAFVDRAITFTTCPDCDGSRLNDAARSAKIKAKSIADVCAMQIDELAGWVRELGGEASIRPLLTVLGETLDSFVDIGLGYLSLDRPSGTLSGGESQRTKMIRHLGSALTDVTYVFDEPTIGLHPHDIARMNDLLLQLRDKGNTVLVVEHKPETIVIGDHVVDLGPGAGSDGGEVVYEGRVDGLRTSGTLTGRHLDFRVAVKPEVRTPNGALEVRGAATHNLRDVDVDIPLGVLCVITGVAGSGKSSLIHGSVAKREEVVAIDQSAIRGSRRSNPATYTGLLEPIRKAFAKANGVKPALFSANSEGACPHCNGAGVIYTDLAVMAGVATPCEVCEGRRFSAEVLEYSFGGRNISEVLEMSVADAEAFFADGAAALPAAHKILARMTDVGLGYLTLGQPLPTLSGGERQRLKLAARMAEKGEVYVLDEPTTGLHLADVEQLLGLLDRLVDSGKSVIVIEHHQAVMAHADWIIDLGPGAGHDGGQVVFTGTPAALVADRSTLTGQHLAEYVGGAG</sequence>
<comment type="similarity">
    <text evidence="11">Belongs to the ABC transporter superfamily. UvrA family.</text>
</comment>
<dbReference type="EMBL" id="JAUSQM010000001">
    <property type="protein sequence ID" value="MDP9822989.1"/>
    <property type="molecule type" value="Genomic_DNA"/>
</dbReference>
<evidence type="ECO:0000256" key="3">
    <source>
        <dbReference type="ARBA" id="ARBA00022737"/>
    </source>
</evidence>
<feature type="domain" description="ABC transporter" evidence="14">
    <location>
        <begin position="477"/>
        <end position="772"/>
    </location>
</feature>
<evidence type="ECO:0000313" key="15">
    <source>
        <dbReference type="EMBL" id="MDP9822989.1"/>
    </source>
</evidence>
<dbReference type="Gene3D" id="1.20.1580.10">
    <property type="entry name" value="ABC transporter ATPase like domain"/>
    <property type="match status" value="2"/>
</dbReference>
<dbReference type="InterPro" id="IPR027417">
    <property type="entry name" value="P-loop_NTPase"/>
</dbReference>
<evidence type="ECO:0000256" key="10">
    <source>
        <dbReference type="ARBA" id="ARBA00023204"/>
    </source>
</evidence>
<keyword evidence="9" id="KW-0238">DNA-binding</keyword>
<evidence type="ECO:0000256" key="5">
    <source>
        <dbReference type="ARBA" id="ARBA00022763"/>
    </source>
</evidence>
<feature type="domain" description="ABC transporter" evidence="14">
    <location>
        <begin position="167"/>
        <end position="463"/>
    </location>
</feature>
<evidence type="ECO:0000313" key="16">
    <source>
        <dbReference type="Proteomes" id="UP001240447"/>
    </source>
</evidence>